<gene>
    <name evidence="1" type="ORF">SAMN05216201_11141</name>
</gene>
<keyword evidence="2" id="KW-1185">Reference proteome</keyword>
<dbReference type="EMBL" id="FNZE01000011">
    <property type="protein sequence ID" value="SEJ57267.1"/>
    <property type="molecule type" value="Genomic_DNA"/>
</dbReference>
<protein>
    <submittedName>
        <fullName evidence="1">Uncharacterized protein</fullName>
    </submittedName>
</protein>
<sequence>MPFVFFFNGIGLNLKRLRCLLALNRSNSSHKQNRIDHALSCVRILSYLSFDSFI</sequence>
<accession>A0A1H7A031</accession>
<organism evidence="1 2">
    <name type="scientific">Pseudomonas linyingensis</name>
    <dbReference type="NCBI Taxonomy" id="915471"/>
    <lineage>
        <taxon>Bacteria</taxon>
        <taxon>Pseudomonadati</taxon>
        <taxon>Pseudomonadota</taxon>
        <taxon>Gammaproteobacteria</taxon>
        <taxon>Pseudomonadales</taxon>
        <taxon>Pseudomonadaceae</taxon>
        <taxon>Pseudomonas</taxon>
    </lineage>
</organism>
<evidence type="ECO:0000313" key="2">
    <source>
        <dbReference type="Proteomes" id="UP000242930"/>
    </source>
</evidence>
<evidence type="ECO:0000313" key="1">
    <source>
        <dbReference type="EMBL" id="SEJ57267.1"/>
    </source>
</evidence>
<name>A0A1H7A031_9PSED</name>
<reference evidence="2" key="1">
    <citation type="submission" date="2016-10" db="EMBL/GenBank/DDBJ databases">
        <authorList>
            <person name="Varghese N."/>
            <person name="Submissions S."/>
        </authorList>
    </citation>
    <scope>NUCLEOTIDE SEQUENCE [LARGE SCALE GENOMIC DNA]</scope>
    <source>
        <strain evidence="2">LMG 25967</strain>
    </source>
</reference>
<proteinExistence type="predicted"/>
<dbReference type="AlphaFoldDB" id="A0A1H7A031"/>
<dbReference type="Proteomes" id="UP000242930">
    <property type="component" value="Unassembled WGS sequence"/>
</dbReference>